<dbReference type="Proteomes" id="UP001601303">
    <property type="component" value="Unassembled WGS sequence"/>
</dbReference>
<dbReference type="Pfam" id="PF00501">
    <property type="entry name" value="AMP-binding"/>
    <property type="match status" value="1"/>
</dbReference>
<proteinExistence type="predicted"/>
<name>A0ABW6MC99_9ACTN</name>
<dbReference type="InterPro" id="IPR000873">
    <property type="entry name" value="AMP-dep_synth/lig_dom"/>
</dbReference>
<evidence type="ECO:0000313" key="3">
    <source>
        <dbReference type="EMBL" id="MFE9603760.1"/>
    </source>
</evidence>
<feature type="domain" description="AMP-binding enzyme C-terminal" evidence="2">
    <location>
        <begin position="406"/>
        <end position="478"/>
    </location>
</feature>
<dbReference type="RefSeq" id="WP_388112575.1">
    <property type="nucleotide sequence ID" value="NZ_JBIAHM010000014.1"/>
</dbReference>
<organism evidence="3 4">
    <name type="scientific">Streptomyces hokutonensis</name>
    <dbReference type="NCBI Taxonomy" id="1306990"/>
    <lineage>
        <taxon>Bacteria</taxon>
        <taxon>Bacillati</taxon>
        <taxon>Actinomycetota</taxon>
        <taxon>Actinomycetes</taxon>
        <taxon>Kitasatosporales</taxon>
        <taxon>Streptomycetaceae</taxon>
        <taxon>Streptomyces</taxon>
    </lineage>
</organism>
<dbReference type="InterPro" id="IPR045851">
    <property type="entry name" value="AMP-bd_C_sf"/>
</dbReference>
<evidence type="ECO:0000259" key="1">
    <source>
        <dbReference type="Pfam" id="PF00501"/>
    </source>
</evidence>
<evidence type="ECO:0000313" key="4">
    <source>
        <dbReference type="Proteomes" id="UP001601303"/>
    </source>
</evidence>
<accession>A0ABW6MC99</accession>
<sequence>MGIRDRLSRLLAEAPAAAEAIEYDRNWWTWGQVQRTARSVGDALDALGLPAGARVGVVLENRPEHVAVVAAVIASGRCLVMLSPLQPAARLAADIARCTPPVVVSGAEVLAREGVLDAVTAQGAALELDTDGSLRPVGGTAPTWAPTRPGIAVEMLTSGTTGPPKRVHLRIGQLDQALVSGGQTRKDDRLLSESASLVATPLVHIGGLWRALACLATGRRMLLMPRFAVEPWVSAVERHRLRAASLVPAAIRAVLDARVPKERLTTLQVVTSGTAPCPPELADAFSGTYGIPVLMTYGATEFAGAVAGWTLPLHEHWWQRKAGSAGRAFAGVELRVTGEDGTELPPGRTGHLEVRTEQSTHGGRTWMKTSDLARIDADRFVWIEGRADDAIIRGGFKVQPETVKRVLETHPAVREAAVAGLPDQRLGEVPVAAVELEPGQPAPDAAELAALCRTRLTPYEVPVHIVVLDHLPRTPSSKVSRVELLDLVRARLAEHTEVSAPEGVTAVSSKEVDR</sequence>
<dbReference type="PANTHER" id="PTHR43201:SF32">
    <property type="entry name" value="2-SUCCINYLBENZOATE--COA LIGASE, CHLOROPLASTIC_PEROXISOMAL"/>
    <property type="match status" value="1"/>
</dbReference>
<gene>
    <name evidence="3" type="ORF">ACFYNQ_35005</name>
</gene>
<comment type="caution">
    <text evidence="3">The sequence shown here is derived from an EMBL/GenBank/DDBJ whole genome shotgun (WGS) entry which is preliminary data.</text>
</comment>
<keyword evidence="4" id="KW-1185">Reference proteome</keyword>
<dbReference type="CDD" id="cd04433">
    <property type="entry name" value="AFD_class_I"/>
    <property type="match status" value="1"/>
</dbReference>
<dbReference type="EMBL" id="JBIAHM010000014">
    <property type="protein sequence ID" value="MFE9603760.1"/>
    <property type="molecule type" value="Genomic_DNA"/>
</dbReference>
<dbReference type="Gene3D" id="3.40.50.12780">
    <property type="entry name" value="N-terminal domain of ligase-like"/>
    <property type="match status" value="1"/>
</dbReference>
<reference evidence="3 4" key="1">
    <citation type="submission" date="2024-10" db="EMBL/GenBank/DDBJ databases">
        <title>The Natural Products Discovery Center: Release of the First 8490 Sequenced Strains for Exploring Actinobacteria Biosynthetic Diversity.</title>
        <authorList>
            <person name="Kalkreuter E."/>
            <person name="Kautsar S.A."/>
            <person name="Yang D."/>
            <person name="Bader C.D."/>
            <person name="Teijaro C.N."/>
            <person name="Fluegel L."/>
            <person name="Davis C.M."/>
            <person name="Simpson J.R."/>
            <person name="Lauterbach L."/>
            <person name="Steele A.D."/>
            <person name="Gui C."/>
            <person name="Meng S."/>
            <person name="Li G."/>
            <person name="Viehrig K."/>
            <person name="Ye F."/>
            <person name="Su P."/>
            <person name="Kiefer A.F."/>
            <person name="Nichols A."/>
            <person name="Cepeda A.J."/>
            <person name="Yan W."/>
            <person name="Fan B."/>
            <person name="Jiang Y."/>
            <person name="Adhikari A."/>
            <person name="Zheng C.-J."/>
            <person name="Schuster L."/>
            <person name="Cowan T.M."/>
            <person name="Smanski M.J."/>
            <person name="Chevrette M.G."/>
            <person name="De Carvalho L.P.S."/>
            <person name="Shen B."/>
        </authorList>
    </citation>
    <scope>NUCLEOTIDE SEQUENCE [LARGE SCALE GENOMIC DNA]</scope>
    <source>
        <strain evidence="3 4">NPDC006488</strain>
    </source>
</reference>
<dbReference type="InterPro" id="IPR025110">
    <property type="entry name" value="AMP-bd_C"/>
</dbReference>
<dbReference type="PANTHER" id="PTHR43201">
    <property type="entry name" value="ACYL-COA SYNTHETASE"/>
    <property type="match status" value="1"/>
</dbReference>
<dbReference type="InterPro" id="IPR042099">
    <property type="entry name" value="ANL_N_sf"/>
</dbReference>
<evidence type="ECO:0000259" key="2">
    <source>
        <dbReference type="Pfam" id="PF13193"/>
    </source>
</evidence>
<protein>
    <submittedName>
        <fullName evidence="3">Class I adenylate-forming enzyme family protein</fullName>
    </submittedName>
</protein>
<dbReference type="Pfam" id="PF13193">
    <property type="entry name" value="AMP-binding_C"/>
    <property type="match status" value="1"/>
</dbReference>
<dbReference type="SUPFAM" id="SSF56801">
    <property type="entry name" value="Acetyl-CoA synthetase-like"/>
    <property type="match status" value="1"/>
</dbReference>
<dbReference type="Gene3D" id="3.30.300.30">
    <property type="match status" value="1"/>
</dbReference>
<feature type="domain" description="AMP-dependent synthetase/ligase" evidence="1">
    <location>
        <begin position="15"/>
        <end position="361"/>
    </location>
</feature>